<dbReference type="CDD" id="cd12105">
    <property type="entry name" value="HmuY"/>
    <property type="match status" value="2"/>
</dbReference>
<dbReference type="KEGG" id="ggr:HKW67_07655"/>
<name>A0A6M4IN92_9BACT</name>
<dbReference type="PROSITE" id="PS51257">
    <property type="entry name" value="PROKAR_LIPOPROTEIN"/>
    <property type="match status" value="1"/>
</dbReference>
<keyword evidence="2" id="KW-1185">Reference proteome</keyword>
<gene>
    <name evidence="1" type="ORF">HKW67_07655</name>
</gene>
<dbReference type="Proteomes" id="UP000500938">
    <property type="component" value="Chromosome"/>
</dbReference>
<protein>
    <recommendedName>
        <fullName evidence="3">HmuY protein</fullName>
    </recommendedName>
</protein>
<evidence type="ECO:0000313" key="2">
    <source>
        <dbReference type="Proteomes" id="UP000500938"/>
    </source>
</evidence>
<dbReference type="EMBL" id="CP053085">
    <property type="protein sequence ID" value="QJR35388.1"/>
    <property type="molecule type" value="Genomic_DNA"/>
</dbReference>
<accession>A0A6M4IN92</accession>
<evidence type="ECO:0000313" key="1">
    <source>
        <dbReference type="EMBL" id="QJR35388.1"/>
    </source>
</evidence>
<proteinExistence type="predicted"/>
<dbReference type="Pfam" id="PF14064">
    <property type="entry name" value="HmuY"/>
    <property type="match status" value="1"/>
</dbReference>
<dbReference type="InterPro" id="IPR025921">
    <property type="entry name" value="HmuY"/>
</dbReference>
<sequence length="352" mass="37388">MMMRSLLSVASLAVLGACEGESNATGPGAGTPEPAINQVVSFGPLNASSTDTLVFFSFASGTLVPRTADWDLAFRRYEVRLNSPAVGGATSKNVLGFALDNNKTTSDAQVLAFTPAATLADFDGVRVAQIPADDQFQTDRLTENKQGYLNLSGIPTANPANYWKLRLANGTFAVFRATRIKFTQTFAVDTLYLESRLQTGSTLGAVQTLAIAPANGVRQISLATNAVVTGAGCNWDLEFNPAANQLSLVPNVACNAGSYPGPTSPAFANATIASDAPQFATFLSTLVGPIPNSVLDKSAPFRYNLQGNDRLHAAFNTYLVKSGTRVYKLQVTDYYSNTGVAGFPTIRYARIR</sequence>
<reference evidence="1 2" key="1">
    <citation type="submission" date="2020-05" db="EMBL/GenBank/DDBJ databases">
        <title>Complete genome sequence of Gemmatimonas greenlandica TET16.</title>
        <authorList>
            <person name="Zeng Y."/>
        </authorList>
    </citation>
    <scope>NUCLEOTIDE SEQUENCE [LARGE SCALE GENOMIC DNA]</scope>
    <source>
        <strain evidence="1 2">TET16</strain>
    </source>
</reference>
<dbReference type="RefSeq" id="WP_171224818.1">
    <property type="nucleotide sequence ID" value="NZ_CP053085.1"/>
</dbReference>
<evidence type="ECO:0008006" key="3">
    <source>
        <dbReference type="Google" id="ProtNLM"/>
    </source>
</evidence>
<dbReference type="AlphaFoldDB" id="A0A6M4IN92"/>
<organism evidence="1 2">
    <name type="scientific">Gemmatimonas groenlandica</name>
    <dbReference type="NCBI Taxonomy" id="2732249"/>
    <lineage>
        <taxon>Bacteria</taxon>
        <taxon>Pseudomonadati</taxon>
        <taxon>Gemmatimonadota</taxon>
        <taxon>Gemmatimonadia</taxon>
        <taxon>Gemmatimonadales</taxon>
        <taxon>Gemmatimonadaceae</taxon>
        <taxon>Gemmatimonas</taxon>
    </lineage>
</organism>